<dbReference type="KEGG" id="clup:CLUP02_16367"/>
<dbReference type="AlphaFoldDB" id="A0A9Q8T8P3"/>
<evidence type="ECO:0000313" key="2">
    <source>
        <dbReference type="EMBL" id="UQC90835.1"/>
    </source>
</evidence>
<feature type="region of interest" description="Disordered" evidence="1">
    <location>
        <begin position="16"/>
        <end position="47"/>
    </location>
</feature>
<feature type="region of interest" description="Disordered" evidence="1">
    <location>
        <begin position="304"/>
        <end position="330"/>
    </location>
</feature>
<sequence length="330" mass="36795">MSRSWKGLQYEWVPENSSQFPASQKAPFEIERKRDLDEGKKTTKEGGPSLVKVTIFHENDKKHEETDGYTLPRPKGTEWYGLSFLGCTETPDCDSCARSSRRSLPSLDGQMSLRGTVLDHQVARHLPSFPVRVSDSAFGDMELGSFCWEVRVCSCPNPNVHRAGMVAVALESQLQIQIPLKLMTHSNRGSSKPSFASSRLARFYNSGKVKLIRAESAGGFRNGQDRSSLLTTLARRTPDFCTFKYTTDYLALDRRRRVGSLSRLAAIAKLPLARLETSSVPGVVQEKHGLLVCQLAWLGTQMQKRQRNTDVRGSPTASRNDNKQIGVEAC</sequence>
<name>A0A9Q8T8P3_9PEZI</name>
<protein>
    <submittedName>
        <fullName evidence="2">Uncharacterized protein</fullName>
    </submittedName>
</protein>
<proteinExistence type="predicted"/>
<dbReference type="Proteomes" id="UP000830671">
    <property type="component" value="Chromosome 9"/>
</dbReference>
<gene>
    <name evidence="2" type="ORF">CLUP02_16367</name>
</gene>
<feature type="compositionally biased region" description="Basic and acidic residues" evidence="1">
    <location>
        <begin position="28"/>
        <end position="44"/>
    </location>
</feature>
<keyword evidence="3" id="KW-1185">Reference proteome</keyword>
<evidence type="ECO:0000256" key="1">
    <source>
        <dbReference type="SAM" id="MobiDB-lite"/>
    </source>
</evidence>
<dbReference type="GeneID" id="73350299"/>
<reference evidence="2" key="1">
    <citation type="journal article" date="2021" name="Mol. Plant Microbe Interact.">
        <title>Complete Genome Sequence of the Plant-Pathogenic Fungus Colletotrichum lupini.</title>
        <authorList>
            <person name="Baroncelli R."/>
            <person name="Pensec F."/>
            <person name="Da Lio D."/>
            <person name="Boufleur T."/>
            <person name="Vicente I."/>
            <person name="Sarrocco S."/>
            <person name="Picot A."/>
            <person name="Baraldi E."/>
            <person name="Sukno S."/>
            <person name="Thon M."/>
            <person name="Le Floch G."/>
        </authorList>
    </citation>
    <scope>NUCLEOTIDE SEQUENCE</scope>
    <source>
        <strain evidence="2">IMI 504893</strain>
    </source>
</reference>
<organism evidence="2 3">
    <name type="scientific">Colletotrichum lupini</name>
    <dbReference type="NCBI Taxonomy" id="145971"/>
    <lineage>
        <taxon>Eukaryota</taxon>
        <taxon>Fungi</taxon>
        <taxon>Dikarya</taxon>
        <taxon>Ascomycota</taxon>
        <taxon>Pezizomycotina</taxon>
        <taxon>Sordariomycetes</taxon>
        <taxon>Hypocreomycetidae</taxon>
        <taxon>Glomerellales</taxon>
        <taxon>Glomerellaceae</taxon>
        <taxon>Colletotrichum</taxon>
        <taxon>Colletotrichum acutatum species complex</taxon>
    </lineage>
</organism>
<dbReference type="RefSeq" id="XP_049152436.1">
    <property type="nucleotide sequence ID" value="XM_049295289.1"/>
</dbReference>
<accession>A0A9Q8T8P3</accession>
<dbReference type="EMBL" id="CP019481">
    <property type="protein sequence ID" value="UQC90835.1"/>
    <property type="molecule type" value="Genomic_DNA"/>
</dbReference>
<evidence type="ECO:0000313" key="3">
    <source>
        <dbReference type="Proteomes" id="UP000830671"/>
    </source>
</evidence>